<feature type="transmembrane region" description="Helical" evidence="7">
    <location>
        <begin position="108"/>
        <end position="128"/>
    </location>
</feature>
<evidence type="ECO:0000256" key="3">
    <source>
        <dbReference type="ARBA" id="ARBA00022448"/>
    </source>
</evidence>
<dbReference type="SUPFAM" id="SSF103473">
    <property type="entry name" value="MFS general substrate transporter"/>
    <property type="match status" value="1"/>
</dbReference>
<organism evidence="8 9">
    <name type="scientific">Aphidius gifuensis</name>
    <name type="common">Parasitoid wasp</name>
    <dbReference type="NCBI Taxonomy" id="684658"/>
    <lineage>
        <taxon>Eukaryota</taxon>
        <taxon>Metazoa</taxon>
        <taxon>Ecdysozoa</taxon>
        <taxon>Arthropoda</taxon>
        <taxon>Hexapoda</taxon>
        <taxon>Insecta</taxon>
        <taxon>Pterygota</taxon>
        <taxon>Neoptera</taxon>
        <taxon>Endopterygota</taxon>
        <taxon>Hymenoptera</taxon>
        <taxon>Apocrita</taxon>
        <taxon>Ichneumonoidea</taxon>
        <taxon>Braconidae</taxon>
        <taxon>Aphidiinae</taxon>
        <taxon>Aphidius</taxon>
    </lineage>
</organism>
<gene>
    <name evidence="8" type="ORF">HCN44_008208</name>
</gene>
<feature type="transmembrane region" description="Helical" evidence="7">
    <location>
        <begin position="196"/>
        <end position="215"/>
    </location>
</feature>
<feature type="transmembrane region" description="Helical" evidence="7">
    <location>
        <begin position="247"/>
        <end position="268"/>
    </location>
</feature>
<dbReference type="PRINTS" id="PR01315">
    <property type="entry name" value="BATTENIN"/>
</dbReference>
<dbReference type="GO" id="GO:0012505">
    <property type="term" value="C:endomembrane system"/>
    <property type="evidence" value="ECO:0007669"/>
    <property type="project" value="UniProtKB-SubCell"/>
</dbReference>
<dbReference type="Gene3D" id="1.20.1250.20">
    <property type="entry name" value="MFS general substrate transporter like domains"/>
    <property type="match status" value="1"/>
</dbReference>
<evidence type="ECO:0000256" key="4">
    <source>
        <dbReference type="ARBA" id="ARBA00022692"/>
    </source>
</evidence>
<feature type="transmembrane region" description="Helical" evidence="7">
    <location>
        <begin position="29"/>
        <end position="49"/>
    </location>
</feature>
<feature type="transmembrane region" description="Helical" evidence="7">
    <location>
        <begin position="165"/>
        <end position="190"/>
    </location>
</feature>
<evidence type="ECO:0000313" key="9">
    <source>
        <dbReference type="Proteomes" id="UP000639338"/>
    </source>
</evidence>
<dbReference type="GO" id="GO:0007040">
    <property type="term" value="P:lysosome organization"/>
    <property type="evidence" value="ECO:0007669"/>
    <property type="project" value="TreeGrafter"/>
</dbReference>
<feature type="transmembrane region" description="Helical" evidence="7">
    <location>
        <begin position="81"/>
        <end position="101"/>
    </location>
</feature>
<feature type="transmembrane region" description="Helical" evidence="7">
    <location>
        <begin position="342"/>
        <end position="360"/>
    </location>
</feature>
<dbReference type="GO" id="GO:0005765">
    <property type="term" value="C:lysosomal membrane"/>
    <property type="evidence" value="ECO:0007669"/>
    <property type="project" value="UniProtKB-SubCell"/>
</dbReference>
<feature type="transmembrane region" description="Helical" evidence="7">
    <location>
        <begin position="380"/>
        <end position="399"/>
    </location>
</feature>
<reference evidence="8 9" key="1">
    <citation type="submission" date="2020-08" db="EMBL/GenBank/DDBJ databases">
        <title>Aphidius gifuensis genome sequencing and assembly.</title>
        <authorList>
            <person name="Du Z."/>
        </authorList>
    </citation>
    <scope>NUCLEOTIDE SEQUENCE [LARGE SCALE GENOMIC DNA]</scope>
    <source>
        <strain evidence="8">YNYX2018</strain>
        <tissue evidence="8">Adults</tissue>
    </source>
</reference>
<dbReference type="Proteomes" id="UP000639338">
    <property type="component" value="Unassembled WGS sequence"/>
</dbReference>
<dbReference type="InterPro" id="IPR018460">
    <property type="entry name" value="Battenin_disease_Cln3_subgr"/>
</dbReference>
<keyword evidence="9" id="KW-1185">Reference proteome</keyword>
<comment type="subcellular location">
    <subcellularLocation>
        <location evidence="1">Endomembrane system</location>
        <topology evidence="1">Multi-pass membrane protein</topology>
    </subcellularLocation>
    <subcellularLocation>
        <location evidence="7">Lysosome membrane</location>
        <topology evidence="7">Multi-pass membrane protein</topology>
    </subcellularLocation>
</comment>
<dbReference type="OrthoDB" id="5965864at2759"/>
<dbReference type="Pfam" id="PF02487">
    <property type="entry name" value="CLN3"/>
    <property type="match status" value="2"/>
</dbReference>
<evidence type="ECO:0000256" key="5">
    <source>
        <dbReference type="ARBA" id="ARBA00022989"/>
    </source>
</evidence>
<evidence type="ECO:0000256" key="6">
    <source>
        <dbReference type="ARBA" id="ARBA00023136"/>
    </source>
</evidence>
<dbReference type="PIRSF" id="PIRSF015974">
    <property type="entry name" value="CLN3_BTN1"/>
    <property type="match status" value="1"/>
</dbReference>
<keyword evidence="7" id="KW-0458">Lysosome</keyword>
<dbReference type="InterPro" id="IPR003492">
    <property type="entry name" value="Battenin_disease_Cln3"/>
</dbReference>
<proteinExistence type="inferred from homology"/>
<dbReference type="AlphaFoldDB" id="A0A835CM66"/>
<dbReference type="PANTHER" id="PTHR10981:SF0">
    <property type="entry name" value="BATTENIN"/>
    <property type="match status" value="1"/>
</dbReference>
<keyword evidence="3" id="KW-0813">Transport</keyword>
<comment type="caution">
    <text evidence="8">The sequence shown here is derived from an EMBL/GenBank/DDBJ whole genome shotgun (WGS) entry which is preliminary data.</text>
</comment>
<feature type="transmembrane region" description="Helical" evidence="7">
    <location>
        <begin position="134"/>
        <end position="153"/>
    </location>
</feature>
<keyword evidence="4 7" id="KW-0812">Transmembrane</keyword>
<keyword evidence="5 7" id="KW-1133">Transmembrane helix</keyword>
<dbReference type="PANTHER" id="PTHR10981">
    <property type="entry name" value="BATTENIN"/>
    <property type="match status" value="1"/>
</dbReference>
<keyword evidence="6 7" id="KW-0472">Membrane</keyword>
<protein>
    <recommendedName>
        <fullName evidence="7">Battenin</fullName>
    </recommendedName>
</protein>
<evidence type="ECO:0000256" key="2">
    <source>
        <dbReference type="ARBA" id="ARBA00007467"/>
    </source>
</evidence>
<name>A0A835CM66_APHGI</name>
<evidence type="ECO:0000256" key="1">
    <source>
        <dbReference type="ARBA" id="ARBA00004127"/>
    </source>
</evidence>
<comment type="similarity">
    <text evidence="2 7">Belongs to the battenin family.</text>
</comment>
<dbReference type="EMBL" id="JACMRX010000005">
    <property type="protein sequence ID" value="KAF7989534.1"/>
    <property type="molecule type" value="Genomic_DNA"/>
</dbReference>
<feature type="transmembrane region" description="Helical" evidence="7">
    <location>
        <begin position="315"/>
        <end position="335"/>
    </location>
</feature>
<dbReference type="GO" id="GO:0051453">
    <property type="term" value="P:regulation of intracellular pH"/>
    <property type="evidence" value="ECO:0007669"/>
    <property type="project" value="TreeGrafter"/>
</dbReference>
<evidence type="ECO:0000256" key="7">
    <source>
        <dbReference type="RuleBase" id="RU361113"/>
    </source>
</evidence>
<dbReference type="InterPro" id="IPR036259">
    <property type="entry name" value="MFS_trans_sf"/>
</dbReference>
<evidence type="ECO:0000313" key="8">
    <source>
        <dbReference type="EMBL" id="KAF7989534.1"/>
    </source>
</evidence>
<sequence>MDLQKTPRSMNNKYEVSGVDNRTKWRNFIAFWVLGLCNNYGYVIVLSAAHDILESRFGNNEPIDPVINNSTTINSRNCNELSTGAILLADILPCLIVKLIGPFFPYYIHVRVSICIISSFTGFIAVALGTTKWMTIFGVVLTSIASGLGEASFMSYLHKYSKTNITAWSSGTGGAGIIGSISYAGLRMIFNIETTILVMLIVPISEAIAFWLILVHPKDKIIIDYGVDSQEEIIKFPKKNLKQKFELLPRLLVYAIPLGLVYLFEYFINMGLYELIQFDDIWLNHGEQYRWLQADYQIGVFISRSSASFITFNRIWLMAVFQFLNVILFTTEAILFYVPNIWIIFALTLWEGLLGGGAYVNTFHKMSDEIPSDDLRESLGIVTIADSLGITIAGWISMIGHDAICKISRPIR</sequence>
<accession>A0A835CM66</accession>